<feature type="region of interest" description="Disordered" evidence="1">
    <location>
        <begin position="1"/>
        <end position="20"/>
    </location>
</feature>
<organism evidence="2 3">
    <name type="scientific">Eleutherodactylus coqui</name>
    <name type="common">Puerto Rican coqui</name>
    <dbReference type="NCBI Taxonomy" id="57060"/>
    <lineage>
        <taxon>Eukaryota</taxon>
        <taxon>Metazoa</taxon>
        <taxon>Chordata</taxon>
        <taxon>Craniata</taxon>
        <taxon>Vertebrata</taxon>
        <taxon>Euteleostomi</taxon>
        <taxon>Amphibia</taxon>
        <taxon>Batrachia</taxon>
        <taxon>Anura</taxon>
        <taxon>Neobatrachia</taxon>
        <taxon>Hyloidea</taxon>
        <taxon>Eleutherodactylidae</taxon>
        <taxon>Eleutherodactylinae</taxon>
        <taxon>Eleutherodactylus</taxon>
        <taxon>Eleutherodactylus</taxon>
    </lineage>
</organism>
<name>A0A8J6EXM5_ELECQ</name>
<sequence length="173" mass="18558">MSSLNSGRSSTSHDGTSTTSRWASVSSSIDVEMSDGKAFVAKILSVWSTESFSNSTESVTTIMGNCVLSLSGSKLEEQMSVTNGELDWQSWFDISGESDNKDSSELFIVRDFSIKGDPSLHICDSEYNHEGLVELVEFNTLSVDGPGLSLSGSLANLSTSLCSLECSNNKSKQ</sequence>
<evidence type="ECO:0000313" key="2">
    <source>
        <dbReference type="EMBL" id="KAG9476745.1"/>
    </source>
</evidence>
<reference evidence="2" key="1">
    <citation type="thesis" date="2020" institute="ProQuest LLC" country="789 East Eisenhower Parkway, Ann Arbor, MI, USA">
        <title>Comparative Genomics and Chromosome Evolution.</title>
        <authorList>
            <person name="Mudd A.B."/>
        </authorList>
    </citation>
    <scope>NUCLEOTIDE SEQUENCE</scope>
    <source>
        <strain evidence="2">HN-11 Male</strain>
        <tissue evidence="2">Kidney and liver</tissue>
    </source>
</reference>
<accession>A0A8J6EXM5</accession>
<evidence type="ECO:0000256" key="1">
    <source>
        <dbReference type="SAM" id="MobiDB-lite"/>
    </source>
</evidence>
<protein>
    <submittedName>
        <fullName evidence="2">Uncharacterized protein</fullName>
    </submittedName>
</protein>
<proteinExistence type="predicted"/>
<dbReference type="Proteomes" id="UP000770717">
    <property type="component" value="Unassembled WGS sequence"/>
</dbReference>
<dbReference type="AlphaFoldDB" id="A0A8J6EXM5"/>
<dbReference type="EMBL" id="WNTK01000010">
    <property type="protein sequence ID" value="KAG9476745.1"/>
    <property type="molecule type" value="Genomic_DNA"/>
</dbReference>
<gene>
    <name evidence="2" type="ORF">GDO78_002244</name>
</gene>
<comment type="caution">
    <text evidence="2">The sequence shown here is derived from an EMBL/GenBank/DDBJ whole genome shotgun (WGS) entry which is preliminary data.</text>
</comment>
<keyword evidence="3" id="KW-1185">Reference proteome</keyword>
<evidence type="ECO:0000313" key="3">
    <source>
        <dbReference type="Proteomes" id="UP000770717"/>
    </source>
</evidence>